<evidence type="ECO:0000256" key="3">
    <source>
        <dbReference type="ARBA" id="ARBA00022676"/>
    </source>
</evidence>
<dbReference type="Proteomes" id="UP001595900">
    <property type="component" value="Unassembled WGS sequence"/>
</dbReference>
<evidence type="ECO:0008006" key="11">
    <source>
        <dbReference type="Google" id="ProtNLM"/>
    </source>
</evidence>
<proteinExistence type="predicted"/>
<keyword evidence="5 8" id="KW-0812">Transmembrane</keyword>
<evidence type="ECO:0000313" key="10">
    <source>
        <dbReference type="Proteomes" id="UP001595900"/>
    </source>
</evidence>
<evidence type="ECO:0000256" key="5">
    <source>
        <dbReference type="ARBA" id="ARBA00022692"/>
    </source>
</evidence>
<feature type="transmembrane region" description="Helical" evidence="8">
    <location>
        <begin position="209"/>
        <end position="230"/>
    </location>
</feature>
<name>A0ABV8Q108_9MICO</name>
<comment type="subcellular location">
    <subcellularLocation>
        <location evidence="1">Cell membrane</location>
        <topology evidence="1">Multi-pass membrane protein</topology>
    </subcellularLocation>
</comment>
<gene>
    <name evidence="9" type="ORF">ACFOYW_01665</name>
</gene>
<feature type="transmembrane region" description="Helical" evidence="8">
    <location>
        <begin position="365"/>
        <end position="384"/>
    </location>
</feature>
<keyword evidence="6 8" id="KW-1133">Transmembrane helix</keyword>
<evidence type="ECO:0000256" key="2">
    <source>
        <dbReference type="ARBA" id="ARBA00022475"/>
    </source>
</evidence>
<evidence type="ECO:0000256" key="6">
    <source>
        <dbReference type="ARBA" id="ARBA00022989"/>
    </source>
</evidence>
<evidence type="ECO:0000256" key="7">
    <source>
        <dbReference type="ARBA" id="ARBA00023136"/>
    </source>
</evidence>
<feature type="transmembrane region" description="Helical" evidence="8">
    <location>
        <begin position="321"/>
        <end position="344"/>
    </location>
</feature>
<keyword evidence="2" id="KW-1003">Cell membrane</keyword>
<feature type="transmembrane region" description="Helical" evidence="8">
    <location>
        <begin position="175"/>
        <end position="197"/>
    </location>
</feature>
<feature type="transmembrane region" description="Helical" evidence="8">
    <location>
        <begin position="108"/>
        <end position="128"/>
    </location>
</feature>
<dbReference type="RefSeq" id="WP_390226848.1">
    <property type="nucleotide sequence ID" value="NZ_JBHSCN010000002.1"/>
</dbReference>
<reference evidence="10" key="1">
    <citation type="journal article" date="2019" name="Int. J. Syst. Evol. Microbiol.">
        <title>The Global Catalogue of Microorganisms (GCM) 10K type strain sequencing project: providing services to taxonomists for standard genome sequencing and annotation.</title>
        <authorList>
            <consortium name="The Broad Institute Genomics Platform"/>
            <consortium name="The Broad Institute Genome Sequencing Center for Infectious Disease"/>
            <person name="Wu L."/>
            <person name="Ma J."/>
        </authorList>
    </citation>
    <scope>NUCLEOTIDE SEQUENCE [LARGE SCALE GENOMIC DNA]</scope>
    <source>
        <strain evidence="10">CGMCC 1.10363</strain>
    </source>
</reference>
<feature type="transmembrane region" description="Helical" evidence="8">
    <location>
        <begin position="263"/>
        <end position="283"/>
    </location>
</feature>
<dbReference type="PANTHER" id="PTHR33908:SF3">
    <property type="entry name" value="UNDECAPRENYL PHOSPHATE-ALPHA-4-AMINO-4-DEOXY-L-ARABINOSE ARABINOSYL TRANSFERASE"/>
    <property type="match status" value="1"/>
</dbReference>
<keyword evidence="4" id="KW-0808">Transferase</keyword>
<keyword evidence="3" id="KW-0328">Glycosyltransferase</keyword>
<evidence type="ECO:0000313" key="9">
    <source>
        <dbReference type="EMBL" id="MFC4242065.1"/>
    </source>
</evidence>
<feature type="transmembrane region" description="Helical" evidence="8">
    <location>
        <begin position="84"/>
        <end position="102"/>
    </location>
</feature>
<comment type="caution">
    <text evidence="9">The sequence shown here is derived from an EMBL/GenBank/DDBJ whole genome shotgun (WGS) entry which is preliminary data.</text>
</comment>
<evidence type="ECO:0000256" key="1">
    <source>
        <dbReference type="ARBA" id="ARBA00004651"/>
    </source>
</evidence>
<dbReference type="EMBL" id="JBHSCN010000002">
    <property type="protein sequence ID" value="MFC4242065.1"/>
    <property type="molecule type" value="Genomic_DNA"/>
</dbReference>
<feature type="transmembrane region" description="Helical" evidence="8">
    <location>
        <begin position="9"/>
        <end position="29"/>
    </location>
</feature>
<dbReference type="PANTHER" id="PTHR33908">
    <property type="entry name" value="MANNOSYLTRANSFERASE YKCB-RELATED"/>
    <property type="match status" value="1"/>
</dbReference>
<evidence type="ECO:0000256" key="4">
    <source>
        <dbReference type="ARBA" id="ARBA00022679"/>
    </source>
</evidence>
<organism evidence="9 10">
    <name type="scientific">Gryllotalpicola reticulitermitis</name>
    <dbReference type="NCBI Taxonomy" id="1184153"/>
    <lineage>
        <taxon>Bacteria</taxon>
        <taxon>Bacillati</taxon>
        <taxon>Actinomycetota</taxon>
        <taxon>Actinomycetes</taxon>
        <taxon>Micrococcales</taxon>
        <taxon>Microbacteriaceae</taxon>
        <taxon>Gryllotalpicola</taxon>
    </lineage>
</organism>
<accession>A0ABV8Q108</accession>
<protein>
    <recommendedName>
        <fullName evidence="11">Mannosyltransferase</fullName>
    </recommendedName>
</protein>
<keyword evidence="7 8" id="KW-0472">Membrane</keyword>
<dbReference type="InterPro" id="IPR050297">
    <property type="entry name" value="LipidA_mod_glycosyltrf_83"/>
</dbReference>
<sequence>MSISRDPRLWPALAVGAFGFAVSFALSWIPSLDFNEAATVISALRPWPALWQEIHHVDAVHASYYAFMHLWFDLVGYTPLTLRIPASIAAGVTAALLVVLGTRLAGRLHGVVAGLIFAVLPQSMWMGFEGRQYEASMALATGMVLVFLVAHRRTIHGERSWPWWCGYGLLSIVSQYIFGYLFMVDIGLAVLLVLPLLRRTTRSRAGLRSLGRFGLAVGCAVVAWVPLAVLEVHEQGQVSWITGITLGTADQVLVSQFFPGAPFFAVVGWLAAIAGGVAGVVAWRRGIRSPARRVASVALPWLLIPTTLLLVATAFGHHLYYPRYVAFSAPALALLIAVPFTWLWRLPVPALGRASLEWVRRRRQTVWTAVAIAAVFALVAPTWAAQRTPGSKEADAWNQIAAVITAERKEEPKGARNVVVFGAAHAHKVATSQVIGDLYPQAFRGMDDITLAQSYDRTHSLWDTSRPLDAVLSRTRGANYVWVLTTVQSHQAPADISMLAKVGFRVNERWQMNKEVVVQLVHAPKPV</sequence>
<evidence type="ECO:0000256" key="8">
    <source>
        <dbReference type="SAM" id="Phobius"/>
    </source>
</evidence>
<keyword evidence="10" id="KW-1185">Reference proteome</keyword>
<feature type="transmembrane region" description="Helical" evidence="8">
    <location>
        <begin position="295"/>
        <end position="315"/>
    </location>
</feature>